<dbReference type="SUPFAM" id="SSF53790">
    <property type="entry name" value="Tetrapyrrole methylase"/>
    <property type="match status" value="1"/>
</dbReference>
<reference evidence="2 3" key="1">
    <citation type="submission" date="2019-05" db="EMBL/GenBank/DDBJ databases">
        <title>Genome sequences of Thalassotalea litorea 1K03283.</title>
        <authorList>
            <person name="Zhang D."/>
        </authorList>
    </citation>
    <scope>NUCLEOTIDE SEQUENCE [LARGE SCALE GENOMIC DNA]</scope>
    <source>
        <strain evidence="2 3">MCCC 1K03283</strain>
    </source>
</reference>
<evidence type="ECO:0000259" key="1">
    <source>
        <dbReference type="Pfam" id="PF00590"/>
    </source>
</evidence>
<dbReference type="Pfam" id="PF00590">
    <property type="entry name" value="TP_methylase"/>
    <property type="match status" value="1"/>
</dbReference>
<protein>
    <recommendedName>
        <fullName evidence="1">Tetrapyrrole methylase domain-containing protein</fullName>
    </recommendedName>
</protein>
<keyword evidence="3" id="KW-1185">Reference proteome</keyword>
<dbReference type="Gene3D" id="3.40.1010.10">
    <property type="entry name" value="Cobalt-precorrin-4 Transmethylase, Domain 1"/>
    <property type="match status" value="1"/>
</dbReference>
<comment type="caution">
    <text evidence="2">The sequence shown here is derived from an EMBL/GenBank/DDBJ whole genome shotgun (WGS) entry which is preliminary data.</text>
</comment>
<gene>
    <name evidence="2" type="ORF">FE810_04720</name>
</gene>
<dbReference type="GO" id="GO:0008168">
    <property type="term" value="F:methyltransferase activity"/>
    <property type="evidence" value="ECO:0007669"/>
    <property type="project" value="InterPro"/>
</dbReference>
<dbReference type="AlphaFoldDB" id="A0A5R9IMN1"/>
<dbReference type="CDD" id="cd19916">
    <property type="entry name" value="OphMA_like"/>
    <property type="match status" value="1"/>
</dbReference>
<dbReference type="OrthoDB" id="1459304at2"/>
<dbReference type="InterPro" id="IPR014777">
    <property type="entry name" value="4pyrrole_Mease_sub1"/>
</dbReference>
<feature type="domain" description="Tetrapyrrole methylase" evidence="1">
    <location>
        <begin position="7"/>
        <end position="167"/>
    </location>
</feature>
<dbReference type="EMBL" id="VCBC01000004">
    <property type="protein sequence ID" value="TLU66814.1"/>
    <property type="molecule type" value="Genomic_DNA"/>
</dbReference>
<evidence type="ECO:0000313" key="2">
    <source>
        <dbReference type="EMBL" id="TLU66814.1"/>
    </source>
</evidence>
<name>A0A5R9IMN1_9GAMM</name>
<dbReference type="InterPro" id="IPR000878">
    <property type="entry name" value="4pyrrol_Mease"/>
</dbReference>
<dbReference type="InterPro" id="IPR035996">
    <property type="entry name" value="4pyrrol_Methylase_sf"/>
</dbReference>
<accession>A0A5R9IMN1</accession>
<proteinExistence type="predicted"/>
<dbReference type="Proteomes" id="UP000307790">
    <property type="component" value="Unassembled WGS sequence"/>
</dbReference>
<dbReference type="RefSeq" id="WP_138318879.1">
    <property type="nucleotide sequence ID" value="NZ_VCBC01000004.1"/>
</dbReference>
<organism evidence="2 3">
    <name type="scientific">Thalassotalea litorea</name>
    <dbReference type="NCBI Taxonomy" id="2020715"/>
    <lineage>
        <taxon>Bacteria</taxon>
        <taxon>Pseudomonadati</taxon>
        <taxon>Pseudomonadota</taxon>
        <taxon>Gammaproteobacteria</taxon>
        <taxon>Alteromonadales</taxon>
        <taxon>Colwelliaceae</taxon>
        <taxon>Thalassotalea</taxon>
    </lineage>
</organism>
<sequence>MNKKGSLTCVGTGITLGAHLTPNARNHITQADIVFSAMNSSFGRLWLTEMNSNVHDLQQYYQKGKPRSETYQKMVAVMLDAVRDGNKVVGAFYGHPGIFATPPHTAIAIAKQEGYLAQMLPGISADDCLLADCGIDPGKNGCASFEANQFIRYHRPIDNSAYLILWQVGILGDSGHQFSTSEPYKQLLVEVLHQNYPLHHEIILYEAPTLAIESPRITPITLAEFAQTPTSQITTMLIPPCTQMQKNAGIQAKLAQLDRIYRHK</sequence>
<evidence type="ECO:0000313" key="3">
    <source>
        <dbReference type="Proteomes" id="UP000307790"/>
    </source>
</evidence>